<feature type="domain" description="LPS-assembly protein LptD central" evidence="2">
    <location>
        <begin position="242"/>
        <end position="722"/>
    </location>
</feature>
<comment type="caution">
    <text evidence="3">The sequence shown here is derived from an EMBL/GenBank/DDBJ whole genome shotgun (WGS) entry which is preliminary data.</text>
</comment>
<dbReference type="Pfam" id="PF19838">
    <property type="entry name" value="LptD_2"/>
    <property type="match status" value="1"/>
</dbReference>
<dbReference type="PANTHER" id="PTHR30189:SF1">
    <property type="entry name" value="LPS-ASSEMBLY PROTEIN LPTD"/>
    <property type="match status" value="1"/>
</dbReference>
<feature type="region of interest" description="Disordered" evidence="1">
    <location>
        <begin position="759"/>
        <end position="802"/>
    </location>
</feature>
<proteinExistence type="predicted"/>
<protein>
    <submittedName>
        <fullName evidence="3">LPS assembly protein LptD</fullName>
    </submittedName>
</protein>
<gene>
    <name evidence="3" type="ORF">ACFQ1O_09200</name>
</gene>
<evidence type="ECO:0000313" key="3">
    <source>
        <dbReference type="EMBL" id="MFD0964179.1"/>
    </source>
</evidence>
<sequence length="924" mass="105573">MTLQKLSHTFTKIVDIDLQTKSLHILLVTFLTLFINNTAFGQDIPKSGIPIKGDDTAIEKEVTKMPKSTEFDQLNTKEVDTIRPKDSIKVKETLTDVVNYKATDYIKINRREKQMYLYNNAEISYEDMNIKAGKIIINYAKSEVYAFGIKDSTGYIQRPIFKQGDSEVEPDSIRYNFNTQKALVFNSRTEQNGMNVKAAITKKVNDSTIFIKEAWLTTSKDLDDPEYHIRIRKGKFVPKKKIVSGFANMYIYQIPTPIGIPFAYFPLTEDRASGFIVPTFGENSNRGYFLQNGGYYFAINDYFDLTLLGDYYTNGSYGYNLSSNYKVNYKFNGQFSFRYENLINSERGFPDYSKSTIYNIRWSHSQDAKANPNSRFSASVNLGSSNYYNNSINQFNIGNNLTNTLSSSISYNKSFPGSLGANFSATATHSQNTNTEQINMSLPNVQGSINRIYPFEPKTGSKKGIIQNINFQYSFTGQNRINTTDEFFFKKEMFDDAKMGIRHSIPVNTNFKVFDYLSVSAGGTYNEVWNFEKVRKFYDNTLNKEVTEVDNGFASYRTYNFSSSVGTTLYGMYNFDKEDSGKKIKAIRHVVRPSISYNVNPSFDFYYEQYLKEVTDADGTQRFETIEYSPFENSIYGSPGKTYSSSIGLGIGNSIEAKVREKETDSTEIKYRKVSILNNLNISTSYNLAGDSLQISPVAISGGTQLMKNKMNINFGMSLDPYALDNNNTRIDKFNIDNGGSLFRLTNANFTLNYSFSSSDFDKKSDNKNSDPNTSTTLNNTEDLLGQRNGDLSKSSFDDNEDDEQKDVKLYNYKIPWSLRLAYSAAYNNFARQNEISRNSLMASGDVELSPRWKVGVSSGYDFKQKGITATNLRFERDLLSWKMNFQWFPFGLQKSWFFFIGIKSSVLSDIKWEKRRERDKVIN</sequence>
<dbReference type="Proteomes" id="UP001596997">
    <property type="component" value="Unassembled WGS sequence"/>
</dbReference>
<evidence type="ECO:0000313" key="4">
    <source>
        <dbReference type="Proteomes" id="UP001596997"/>
    </source>
</evidence>
<dbReference type="EMBL" id="JBHTJM010000008">
    <property type="protein sequence ID" value="MFD0964179.1"/>
    <property type="molecule type" value="Genomic_DNA"/>
</dbReference>
<dbReference type="InterPro" id="IPR045659">
    <property type="entry name" value="LptD_2"/>
</dbReference>
<evidence type="ECO:0000259" key="2">
    <source>
        <dbReference type="Pfam" id="PF19838"/>
    </source>
</evidence>
<organism evidence="3 4">
    <name type="scientific">Pseudofulvibacter geojedonensis</name>
    <dbReference type="NCBI Taxonomy" id="1123758"/>
    <lineage>
        <taxon>Bacteria</taxon>
        <taxon>Pseudomonadati</taxon>
        <taxon>Bacteroidota</taxon>
        <taxon>Flavobacteriia</taxon>
        <taxon>Flavobacteriales</taxon>
        <taxon>Flavobacteriaceae</taxon>
        <taxon>Pseudofulvibacter</taxon>
    </lineage>
</organism>
<feature type="compositionally biased region" description="Basic and acidic residues" evidence="1">
    <location>
        <begin position="760"/>
        <end position="769"/>
    </location>
</feature>
<reference evidence="4" key="1">
    <citation type="journal article" date="2019" name="Int. J. Syst. Evol. Microbiol.">
        <title>The Global Catalogue of Microorganisms (GCM) 10K type strain sequencing project: providing services to taxonomists for standard genome sequencing and annotation.</title>
        <authorList>
            <consortium name="The Broad Institute Genomics Platform"/>
            <consortium name="The Broad Institute Genome Sequencing Center for Infectious Disease"/>
            <person name="Wu L."/>
            <person name="Ma J."/>
        </authorList>
    </citation>
    <scope>NUCLEOTIDE SEQUENCE [LARGE SCALE GENOMIC DNA]</scope>
    <source>
        <strain evidence="4">CCUG 62114</strain>
    </source>
</reference>
<dbReference type="PANTHER" id="PTHR30189">
    <property type="entry name" value="LPS-ASSEMBLY PROTEIN"/>
    <property type="match status" value="1"/>
</dbReference>
<evidence type="ECO:0000256" key="1">
    <source>
        <dbReference type="SAM" id="MobiDB-lite"/>
    </source>
</evidence>
<accession>A0ABW3I2T4</accession>
<keyword evidence="4" id="KW-1185">Reference proteome</keyword>
<dbReference type="InterPro" id="IPR050218">
    <property type="entry name" value="LptD"/>
</dbReference>
<name>A0ABW3I2T4_9FLAO</name>
<dbReference type="RefSeq" id="WP_377715642.1">
    <property type="nucleotide sequence ID" value="NZ_JBHTJM010000008.1"/>
</dbReference>